<feature type="transmembrane region" description="Helical" evidence="1">
    <location>
        <begin position="153"/>
        <end position="174"/>
    </location>
</feature>
<dbReference type="Proteomes" id="UP000276215">
    <property type="component" value="Unassembled WGS sequence"/>
</dbReference>
<evidence type="ECO:0000256" key="1">
    <source>
        <dbReference type="SAM" id="Phobius"/>
    </source>
</evidence>
<dbReference type="EMBL" id="ML120676">
    <property type="protein sequence ID" value="RPA88784.1"/>
    <property type="molecule type" value="Genomic_DNA"/>
</dbReference>
<accession>A0A3N4J4J1</accession>
<evidence type="ECO:0000313" key="2">
    <source>
        <dbReference type="EMBL" id="RPA88784.1"/>
    </source>
</evidence>
<dbReference type="AlphaFoldDB" id="A0A3N4J4J1"/>
<proteinExistence type="predicted"/>
<dbReference type="STRING" id="1336337.A0A3N4J4J1"/>
<gene>
    <name evidence="2" type="ORF">L873DRAFT_1724762</name>
</gene>
<protein>
    <submittedName>
        <fullName evidence="2">Uncharacterized protein</fullName>
    </submittedName>
</protein>
<feature type="transmembrane region" description="Helical" evidence="1">
    <location>
        <begin position="121"/>
        <end position="141"/>
    </location>
</feature>
<dbReference type="OrthoDB" id="2896006at2759"/>
<sequence>MTLRPRLFSESMLTRGIISLRRSPELSVTCVPRAGSLLCGGDSTRISSMLLLACSPVGFARLCLGSFSPNFLRESSVDLLVTLHWEGLPWFASSIIIISKPQRGTWVTRLMKTPWSTARKTLPALACVTLLISLSTELVHGLASARVDGPTRVIALIATCLLFLGIVLPASVALTRVQASHLPEDIEPIVPFGRSFGKSDGRDLTFVEAWKSIGMNGWKRVARMFLKLAPMAVVLPVVFFFGAIFFVVTYVRIRF</sequence>
<reference evidence="2 3" key="1">
    <citation type="journal article" date="2018" name="Nat. Ecol. Evol.">
        <title>Pezizomycetes genomes reveal the molecular basis of ectomycorrhizal truffle lifestyle.</title>
        <authorList>
            <person name="Murat C."/>
            <person name="Payen T."/>
            <person name="Noel B."/>
            <person name="Kuo A."/>
            <person name="Morin E."/>
            <person name="Chen J."/>
            <person name="Kohler A."/>
            <person name="Krizsan K."/>
            <person name="Balestrini R."/>
            <person name="Da Silva C."/>
            <person name="Montanini B."/>
            <person name="Hainaut M."/>
            <person name="Levati E."/>
            <person name="Barry K.W."/>
            <person name="Belfiori B."/>
            <person name="Cichocki N."/>
            <person name="Clum A."/>
            <person name="Dockter R.B."/>
            <person name="Fauchery L."/>
            <person name="Guy J."/>
            <person name="Iotti M."/>
            <person name="Le Tacon F."/>
            <person name="Lindquist E.A."/>
            <person name="Lipzen A."/>
            <person name="Malagnac F."/>
            <person name="Mello A."/>
            <person name="Molinier V."/>
            <person name="Miyauchi S."/>
            <person name="Poulain J."/>
            <person name="Riccioni C."/>
            <person name="Rubini A."/>
            <person name="Sitrit Y."/>
            <person name="Splivallo R."/>
            <person name="Traeger S."/>
            <person name="Wang M."/>
            <person name="Zifcakova L."/>
            <person name="Wipf D."/>
            <person name="Zambonelli A."/>
            <person name="Paolocci F."/>
            <person name="Nowrousian M."/>
            <person name="Ottonello S."/>
            <person name="Baldrian P."/>
            <person name="Spatafora J.W."/>
            <person name="Henrissat B."/>
            <person name="Nagy L.G."/>
            <person name="Aury J.M."/>
            <person name="Wincker P."/>
            <person name="Grigoriev I.V."/>
            <person name="Bonfante P."/>
            <person name="Martin F.M."/>
        </authorList>
    </citation>
    <scope>NUCLEOTIDE SEQUENCE [LARGE SCALE GENOMIC DNA]</scope>
    <source>
        <strain evidence="2 3">120613-1</strain>
    </source>
</reference>
<feature type="transmembrane region" description="Helical" evidence="1">
    <location>
        <begin position="228"/>
        <end position="253"/>
    </location>
</feature>
<keyword evidence="1" id="KW-1133">Transmembrane helix</keyword>
<name>A0A3N4J4J1_9PEZI</name>
<organism evidence="2 3">
    <name type="scientific">Choiromyces venosus 120613-1</name>
    <dbReference type="NCBI Taxonomy" id="1336337"/>
    <lineage>
        <taxon>Eukaryota</taxon>
        <taxon>Fungi</taxon>
        <taxon>Dikarya</taxon>
        <taxon>Ascomycota</taxon>
        <taxon>Pezizomycotina</taxon>
        <taxon>Pezizomycetes</taxon>
        <taxon>Pezizales</taxon>
        <taxon>Tuberaceae</taxon>
        <taxon>Choiromyces</taxon>
    </lineage>
</organism>
<keyword evidence="1" id="KW-0812">Transmembrane</keyword>
<keyword evidence="3" id="KW-1185">Reference proteome</keyword>
<evidence type="ECO:0000313" key="3">
    <source>
        <dbReference type="Proteomes" id="UP000276215"/>
    </source>
</evidence>
<keyword evidence="1" id="KW-0472">Membrane</keyword>